<dbReference type="AlphaFoldDB" id="A0A5E4PD14"/>
<evidence type="ECO:0000313" key="2">
    <source>
        <dbReference type="Proteomes" id="UP000324194"/>
    </source>
</evidence>
<name>A0A5E4PD14_9COXI</name>
<organism evidence="1 2">
    <name type="scientific">Aquicella siphonis</name>
    <dbReference type="NCBI Taxonomy" id="254247"/>
    <lineage>
        <taxon>Bacteria</taxon>
        <taxon>Pseudomonadati</taxon>
        <taxon>Pseudomonadota</taxon>
        <taxon>Gammaproteobacteria</taxon>
        <taxon>Legionellales</taxon>
        <taxon>Coxiellaceae</taxon>
        <taxon>Aquicella</taxon>
    </lineage>
</organism>
<dbReference type="KEGG" id="asip:AQUSIP_00510"/>
<dbReference type="EMBL" id="LR699119">
    <property type="protein sequence ID" value="VVC74779.1"/>
    <property type="molecule type" value="Genomic_DNA"/>
</dbReference>
<accession>A0A5E4PD14</accession>
<sequence>MIFAIHAICIYNVQLNIILNTNFAKREACVENQKKLIAQLSPEEKTALIKAMPHKLTPDIGTHLGRFLPDDRLKELALSSKQFHQFFAGALHMRLQSKLIEFASFGEQAKVRRLLERNPHFKNNQQLMLDLLLHHIAFGQQDEAEAILKANPHLLYMKGTVTDYADGPRRTFEGITAFQLALWYKDRHMWQMIMKYLPEDEAKKQLKQHQSDTNPPAYVKAHGKYFNFAPIKAAYQEFIDYANQVDWAHFEYGSAENKKLDWLWSSVAYQQLRLPVHVINEFLRPDRSLLVNDKPPNFDETTLPRGAKLSNGDRVYPLSASYRVWGSWGLARGGGTCRFKPCLWTNDEYALQVVPAPYDLAAIIRLDEVRTIEYTLLSNQLNPKPEPEHVHSLTA</sequence>
<protein>
    <submittedName>
        <fullName evidence="1">Uncharacterized protein</fullName>
    </submittedName>
</protein>
<evidence type="ECO:0000313" key="1">
    <source>
        <dbReference type="EMBL" id="VVC74779.1"/>
    </source>
</evidence>
<dbReference type="Proteomes" id="UP000324194">
    <property type="component" value="Chromosome 1"/>
</dbReference>
<keyword evidence="2" id="KW-1185">Reference proteome</keyword>
<reference evidence="1 2" key="1">
    <citation type="submission" date="2019-08" db="EMBL/GenBank/DDBJ databases">
        <authorList>
            <person name="Guy L."/>
        </authorList>
    </citation>
    <scope>NUCLEOTIDE SEQUENCE [LARGE SCALE GENOMIC DNA]</scope>
    <source>
        <strain evidence="1 2">SGT-108</strain>
    </source>
</reference>
<proteinExistence type="predicted"/>
<gene>
    <name evidence="1" type="ORF">AQUSIP_00510</name>
</gene>